<dbReference type="GeneTree" id="ENSGT00940000164866"/>
<reference evidence="3" key="1">
    <citation type="submission" date="2025-08" db="UniProtKB">
        <authorList>
            <consortium name="Ensembl"/>
        </authorList>
    </citation>
    <scope>IDENTIFICATION</scope>
</reference>
<dbReference type="Pfam" id="PF25794">
    <property type="entry name" value="SACS"/>
    <property type="match status" value="1"/>
</dbReference>
<dbReference type="InterPro" id="IPR058210">
    <property type="entry name" value="SACS/Nov_dom"/>
</dbReference>
<reference evidence="3" key="2">
    <citation type="submission" date="2025-09" db="UniProtKB">
        <authorList>
            <consortium name="Ensembl"/>
        </authorList>
    </citation>
    <scope>IDENTIFICATION</scope>
</reference>
<dbReference type="SUPFAM" id="SSF55874">
    <property type="entry name" value="ATPase domain of HSP90 chaperone/DNA topoisomerase II/histidine kinase"/>
    <property type="match status" value="1"/>
</dbReference>
<evidence type="ECO:0000259" key="2">
    <source>
        <dbReference type="Pfam" id="PF25794"/>
    </source>
</evidence>
<evidence type="ECO:0000313" key="3">
    <source>
        <dbReference type="Ensembl" id="ENSCABP00000014510.1"/>
    </source>
</evidence>
<feature type="region of interest" description="Disordered" evidence="1">
    <location>
        <begin position="560"/>
        <end position="580"/>
    </location>
</feature>
<accession>A0A8C0GYG7</accession>
<feature type="domain" description="Sacsin/Nov" evidence="2">
    <location>
        <begin position="92"/>
        <end position="329"/>
    </location>
</feature>
<dbReference type="Proteomes" id="UP000694404">
    <property type="component" value="Unplaced"/>
</dbReference>
<dbReference type="PANTHER" id="PTHR46919">
    <property type="entry name" value="ZINC FINGER, C3HC4 TYPE (RING FINGER) FAMILY PROTEIN"/>
    <property type="match status" value="1"/>
</dbReference>
<protein>
    <recommendedName>
        <fullName evidence="2">Sacsin/Nov domain-containing protein</fullName>
    </recommendedName>
</protein>
<organism evidence="3 4">
    <name type="scientific">Chelonoidis abingdonii</name>
    <name type="common">Abingdon island giant tortoise</name>
    <name type="synonym">Testudo abingdonii</name>
    <dbReference type="NCBI Taxonomy" id="106734"/>
    <lineage>
        <taxon>Eukaryota</taxon>
        <taxon>Metazoa</taxon>
        <taxon>Chordata</taxon>
        <taxon>Craniata</taxon>
        <taxon>Vertebrata</taxon>
        <taxon>Euteleostomi</taxon>
        <taxon>Archelosauria</taxon>
        <taxon>Testudinata</taxon>
        <taxon>Testudines</taxon>
        <taxon>Cryptodira</taxon>
        <taxon>Durocryptodira</taxon>
        <taxon>Testudinoidea</taxon>
        <taxon>Testudinidae</taxon>
        <taxon>Chelonoidis</taxon>
    </lineage>
</organism>
<keyword evidence="4" id="KW-1185">Reference proteome</keyword>
<proteinExistence type="predicted"/>
<dbReference type="OMA" id="CTRVANI"/>
<name>A0A8C0GYG7_CHEAB</name>
<sequence length="643" mass="72012">MEASSDLQPMAAYEAQGIFFPDQQRVLRPVAKLHFNDTPWLPGEEGMPLCHGRIPRELALRCGVPTTRHRALVKGKIRGLELAPWASEFGAREELTVRLQNILREYSSSSRDVLKELLQNADDAGASLIHFVWDRRHHPTQRIISEEWGGLQGPALCVYNDKALTQEDIEGIQRLGVGGKGGRQDKTGKYGLGFNAVFHLTDCPAFMTGDSALGVFDPHLRYVPTASEQYPGSMFSVNRDFKKTFPDVYATFLPDLFNLSQGVLFRLPLRTAEGAVGSRVCQRVIHEEDLEEMQEALAQEAESLVLFLRHLRTVVFSEITEGKAQPRELLRVETEMEEGSLALRRTFQERLSQMAASSSEEATPVRVVYTMKVSHGRSRPPTSWGVVWQAGVDDAAKKESPDPERLPYGAVAACLDAVRPGRAFCTLPLPLETGLPVHINGNFSVDSARRNLRKEDGGSRNTAWNGFLMQRLLAPLYCRLLDWLRKKLGETLASSTSLSLPCFPQPPLAWDSEPQASGSCDWLNLRTRQVSKPAWPTRGFPRTSSGPRLRTTVLNKLAKGADRKREKTAQNRDAEKQINQGTKGHEEKKFLNYLCTNAGSLENKEEEGELLICEHKCNLVGITETWWDGLHDWIVKMNGYTPI</sequence>
<dbReference type="Ensembl" id="ENSCABT00000015901.1">
    <property type="protein sequence ID" value="ENSCABP00000014510.1"/>
    <property type="gene ID" value="ENSCABG00000010839.1"/>
</dbReference>
<dbReference type="PANTHER" id="PTHR46919:SF2">
    <property type="entry name" value="SACSIN"/>
    <property type="match status" value="1"/>
</dbReference>
<dbReference type="NCBIfam" id="NF047352">
    <property type="entry name" value="P_loop_sacsin"/>
    <property type="match status" value="1"/>
</dbReference>
<evidence type="ECO:0000313" key="4">
    <source>
        <dbReference type="Proteomes" id="UP000694404"/>
    </source>
</evidence>
<feature type="compositionally biased region" description="Basic and acidic residues" evidence="1">
    <location>
        <begin position="560"/>
        <end position="576"/>
    </location>
</feature>
<dbReference type="InterPro" id="IPR036890">
    <property type="entry name" value="HATPase_C_sf"/>
</dbReference>
<evidence type="ECO:0000256" key="1">
    <source>
        <dbReference type="SAM" id="MobiDB-lite"/>
    </source>
</evidence>
<dbReference type="AlphaFoldDB" id="A0A8C0GYG7"/>